<gene>
    <name evidence="1" type="ordered locus">DIP0603</name>
</gene>
<evidence type="ECO:0000313" key="2">
    <source>
        <dbReference type="Proteomes" id="UP000002198"/>
    </source>
</evidence>
<proteinExistence type="predicted"/>
<sequence length="256" mass="27700">MTGCSHRFYYSHMIQTSVRSFEVGEDLASMAVDERISLLRSRMQSISKSGDFSLDYNCKTADKNIIPLSDPLSHVLPWGGLPRGMIVESTITPLLAILFIAQVSGSGRRVGVVGWPDLNYAGVLGYGGCYERIFAVPQQERTSLRVVTALAHGCDLVITRAGPTPRTYTPLQTQRFRNSLRSDAGCVIMMGDHVVSPAARLASAVVGYHGIGKGTGRIKAVEITVTGIAKGFYRTSRVIVGKHIAPAAEKTTMKVV</sequence>
<name>Q6NJ13_CORDI</name>
<evidence type="ECO:0000313" key="1">
    <source>
        <dbReference type="EMBL" id="CAE49120.1"/>
    </source>
</evidence>
<dbReference type="HOGENOM" id="CLU_074514_1_0_11"/>
<dbReference type="Proteomes" id="UP000002198">
    <property type="component" value="Chromosome"/>
</dbReference>
<dbReference type="AlphaFoldDB" id="Q6NJ13"/>
<accession>Q6NJ13</accession>
<dbReference type="STRING" id="257309.DIP0603"/>
<keyword evidence="2" id="KW-1185">Reference proteome</keyword>
<organism evidence="1 2">
    <name type="scientific">Corynebacterium diphtheriae (strain ATCC 700971 / NCTC 13129 / Biotype gravis)</name>
    <dbReference type="NCBI Taxonomy" id="257309"/>
    <lineage>
        <taxon>Bacteria</taxon>
        <taxon>Bacillati</taxon>
        <taxon>Actinomycetota</taxon>
        <taxon>Actinomycetes</taxon>
        <taxon>Mycobacteriales</taxon>
        <taxon>Corynebacteriaceae</taxon>
        <taxon>Corynebacterium</taxon>
    </lineage>
</organism>
<dbReference type="EMBL" id="BX248355">
    <property type="protein sequence ID" value="CAE49120.1"/>
    <property type="molecule type" value="Genomic_DNA"/>
</dbReference>
<dbReference type="KEGG" id="cdi:DIP0603"/>
<reference evidence="1 2" key="1">
    <citation type="journal article" date="2003" name="Nucleic Acids Res.">
        <title>The complete genome sequence and analysis of Corynebacterium diphtheriae NCTC13129.</title>
        <authorList>
            <person name="Cerdeno-Tarraga A.M."/>
            <person name="Efstratiou A."/>
            <person name="Dover L.G."/>
            <person name="Holden M.T.G."/>
            <person name="Pallen M."/>
            <person name="Bentley S.D."/>
            <person name="Besra G.S."/>
            <person name="Churcher C."/>
            <person name="James K.D."/>
            <person name="De Zoysa A."/>
            <person name="Chillingworth T."/>
            <person name="Cronin A."/>
            <person name="Dowd L."/>
            <person name="Feltwell T."/>
            <person name="Hamlin N."/>
            <person name="Holroyd S."/>
            <person name="Jagels K."/>
            <person name="Moule S."/>
            <person name="Quail M.A."/>
            <person name="Rabbinowitsch E."/>
            <person name="Rutherford K."/>
            <person name="Thomson N.R."/>
            <person name="Unwin L."/>
            <person name="Whitehead S."/>
            <person name="Barrell B.G.Parkhill.J."/>
        </authorList>
    </citation>
    <scope>NUCLEOTIDE SEQUENCE [LARGE SCALE GENOMIC DNA]</scope>
    <source>
        <strain evidence="2">ATCC 700971 / NCTC 13129 / Biotype gravis</strain>
    </source>
</reference>
<protein>
    <submittedName>
        <fullName evidence="1">Uncharacterized protein</fullName>
    </submittedName>
</protein>